<proteinExistence type="predicted"/>
<feature type="domain" description="F-box" evidence="3">
    <location>
        <begin position="19"/>
        <end position="55"/>
    </location>
</feature>
<keyword evidence="2" id="KW-1133">Transmembrane helix</keyword>
<gene>
    <name evidence="4" type="ORF">OSI9Ba083O10_092B13-13</name>
</gene>
<dbReference type="InterPro" id="IPR053781">
    <property type="entry name" value="F-box_AtFBL13-like"/>
</dbReference>
<evidence type="ECO:0000313" key="4">
    <source>
        <dbReference type="EMBL" id="ACM17599.1"/>
    </source>
</evidence>
<feature type="region of interest" description="Disordered" evidence="1">
    <location>
        <begin position="1"/>
        <end position="23"/>
    </location>
</feature>
<evidence type="ECO:0000256" key="2">
    <source>
        <dbReference type="SAM" id="Phobius"/>
    </source>
</evidence>
<protein>
    <submittedName>
        <fullName evidence="4">F-box family-4</fullName>
    </submittedName>
</protein>
<name>B9V0M9_ORYSI</name>
<dbReference type="InterPro" id="IPR001810">
    <property type="entry name" value="F-box_dom"/>
</dbReference>
<dbReference type="InterPro" id="IPR032675">
    <property type="entry name" value="LRR_dom_sf"/>
</dbReference>
<dbReference type="AlphaFoldDB" id="B9V0M9"/>
<dbReference type="PANTHER" id="PTHR34223">
    <property type="entry name" value="OS11G0201299 PROTEIN"/>
    <property type="match status" value="1"/>
</dbReference>
<dbReference type="Gene3D" id="3.80.10.10">
    <property type="entry name" value="Ribonuclease Inhibitor"/>
    <property type="match status" value="1"/>
</dbReference>
<dbReference type="InterPro" id="IPR036047">
    <property type="entry name" value="F-box-like_dom_sf"/>
</dbReference>
<keyword evidence="2" id="KW-0472">Membrane</keyword>
<dbReference type="PANTHER" id="PTHR34223:SF80">
    <property type="entry name" value="OS11G0205900 PROTEIN"/>
    <property type="match status" value="1"/>
</dbReference>
<evidence type="ECO:0000256" key="1">
    <source>
        <dbReference type="SAM" id="MobiDB-lite"/>
    </source>
</evidence>
<dbReference type="SUPFAM" id="SSF52058">
    <property type="entry name" value="L domain-like"/>
    <property type="match status" value="1"/>
</dbReference>
<organism evidence="4">
    <name type="scientific">Oryza sativa subsp. indica</name>
    <name type="common">Rice</name>
    <dbReference type="NCBI Taxonomy" id="39946"/>
    <lineage>
        <taxon>Eukaryota</taxon>
        <taxon>Viridiplantae</taxon>
        <taxon>Streptophyta</taxon>
        <taxon>Embryophyta</taxon>
        <taxon>Tracheophyta</taxon>
        <taxon>Spermatophyta</taxon>
        <taxon>Magnoliopsida</taxon>
        <taxon>Liliopsida</taxon>
        <taxon>Poales</taxon>
        <taxon>Poaceae</taxon>
        <taxon>BOP clade</taxon>
        <taxon>Oryzoideae</taxon>
        <taxon>Oryzeae</taxon>
        <taxon>Oryzinae</taxon>
        <taxon>Oryza</taxon>
        <taxon>Oryza sativa</taxon>
    </lineage>
</organism>
<reference evidence="4" key="1">
    <citation type="journal article" date="2008" name="Plant Cell">
        <title>Dynamic evolution of oryza genomes is revealed by comparative genomic analysis of a genus-wide vertical data set.</title>
        <authorList>
            <person name="Ammiraju J.S."/>
            <person name="Lu F."/>
            <person name="Sanyal A."/>
            <person name="Yu Y."/>
            <person name="Song X."/>
            <person name="Jiang N."/>
            <person name="Pontaroli A.C."/>
            <person name="Rambo T."/>
            <person name="Currie J."/>
            <person name="Collura K."/>
            <person name="Talag J."/>
            <person name="Fan C."/>
            <person name="Goicoechea J.L."/>
            <person name="Zuccolo A."/>
            <person name="Chen J."/>
            <person name="Bennetzen J.L."/>
            <person name="Chen M."/>
            <person name="Jackson S."/>
            <person name="Wing R.A."/>
        </authorList>
    </citation>
    <scope>NUCLEOTIDE SEQUENCE</scope>
</reference>
<accession>B9V0M9</accession>
<keyword evidence="2" id="KW-0812">Transmembrane</keyword>
<reference evidence="4" key="2">
    <citation type="submission" date="2008-09" db="EMBL/GenBank/DDBJ databases">
        <authorList>
            <person name="Ammiraju J.S.S."/>
            <person name="Lu F."/>
            <person name="Sanyal A."/>
            <person name="Song X."/>
            <person name="Jiang N."/>
            <person name="Pontaroli A.C."/>
            <person name="Rambo T."/>
            <person name="Currie J."/>
            <person name="Kollura K."/>
            <person name="Talag J."/>
            <person name="Fan C."/>
            <person name="Goicoechea J.L."/>
            <person name="Zuccolo A."/>
            <person name="Bennetzen J.L."/>
            <person name="Chen M."/>
            <person name="Jackson S."/>
            <person name="Wing R.A."/>
        </authorList>
    </citation>
    <scope>NUCLEOTIDE SEQUENCE</scope>
</reference>
<dbReference type="PROSITE" id="PS50181">
    <property type="entry name" value="FBOX"/>
    <property type="match status" value="1"/>
</dbReference>
<dbReference type="SUPFAM" id="SSF81383">
    <property type="entry name" value="F-box domain"/>
    <property type="match status" value="1"/>
</dbReference>
<evidence type="ECO:0000259" key="3">
    <source>
        <dbReference type="PROSITE" id="PS50181"/>
    </source>
</evidence>
<dbReference type="EMBL" id="FJ266024">
    <property type="protein sequence ID" value="ACM17599.1"/>
    <property type="molecule type" value="Genomic_DNA"/>
</dbReference>
<dbReference type="Gene3D" id="1.20.1280.50">
    <property type="match status" value="1"/>
</dbReference>
<dbReference type="CDD" id="cd22160">
    <property type="entry name" value="F-box_AtFBL13-like"/>
    <property type="match status" value="1"/>
</dbReference>
<sequence>MSPPGEAGRRGKGTARPSDDRIGHLPDEVLHHIIGLLPAPDAVRTCVLARRWRHLWKSATGLRIADDDGVGLVPMEELRDFVDHLLLLRGRAPLDTCELSFAGLSSDGGGGDARLVDLWFRHAVLCEVQALRLNAPRSASRLVLDGLPLVSRRLAKLELAHLNLVHNFLDFSSCPVLEHLEIVLCSLSDAERISSQSLKRLNITACDFSEIFRTRIDVPNLLSLRLDNYNHRTPVFEGMPLLVDAFFGVTFASGDIRCCPGVNDDLEECPYDDCDNCPSDNNCKVLQAFSQAKNLALVADSQKFFYPVHMYLYSKLETSAYSRMERSSAISEHLKIVVVKCGVVDERVIKILKFLSTFNIVIFAAFALMMTSIFLVDEKPLTDFFFCNCIKSDVMGKNSWSVFLV</sequence>
<dbReference type="Pfam" id="PF00646">
    <property type="entry name" value="F-box"/>
    <property type="match status" value="1"/>
</dbReference>
<dbReference type="InterPro" id="IPR053197">
    <property type="entry name" value="F-box_SCFL_complex_component"/>
</dbReference>
<feature type="transmembrane region" description="Helical" evidence="2">
    <location>
        <begin position="354"/>
        <end position="376"/>
    </location>
</feature>